<dbReference type="AlphaFoldDB" id="A0A8J2IDN0"/>
<evidence type="ECO:0000256" key="3">
    <source>
        <dbReference type="ARBA" id="ARBA00023242"/>
    </source>
</evidence>
<dbReference type="Proteomes" id="UP000693738">
    <property type="component" value="Unassembled WGS sequence"/>
</dbReference>
<keyword evidence="3" id="KW-0539">Nucleus</keyword>
<evidence type="ECO:0008006" key="6">
    <source>
        <dbReference type="Google" id="ProtNLM"/>
    </source>
</evidence>
<comment type="caution">
    <text evidence="4">The sequence shown here is derived from an EMBL/GenBank/DDBJ whole genome shotgun (WGS) entry which is preliminary data.</text>
</comment>
<keyword evidence="1" id="KW-0805">Transcription regulation</keyword>
<gene>
    <name evidence="4" type="ORF">FEQUK3_LOCUS733</name>
</gene>
<dbReference type="EMBL" id="CAJSTJ010000033">
    <property type="protein sequence ID" value="CAG7555003.1"/>
    <property type="molecule type" value="Genomic_DNA"/>
</dbReference>
<evidence type="ECO:0000256" key="1">
    <source>
        <dbReference type="ARBA" id="ARBA00023015"/>
    </source>
</evidence>
<reference evidence="4" key="1">
    <citation type="submission" date="2021-05" db="EMBL/GenBank/DDBJ databases">
        <authorList>
            <person name="Khan N."/>
        </authorList>
    </citation>
    <scope>NUCLEOTIDE SEQUENCE</scope>
</reference>
<dbReference type="PANTHER" id="PTHR47840:SF1">
    <property type="entry name" value="ZN(II)2CYS6 TRANSCRIPTION FACTOR (EUROFUNG)"/>
    <property type="match status" value="1"/>
</dbReference>
<evidence type="ECO:0000313" key="5">
    <source>
        <dbReference type="Proteomes" id="UP000693738"/>
    </source>
</evidence>
<keyword evidence="2" id="KW-0804">Transcription</keyword>
<organism evidence="4 5">
    <name type="scientific">Fusarium equiseti</name>
    <name type="common">Fusarium scirpi</name>
    <dbReference type="NCBI Taxonomy" id="61235"/>
    <lineage>
        <taxon>Eukaryota</taxon>
        <taxon>Fungi</taxon>
        <taxon>Dikarya</taxon>
        <taxon>Ascomycota</taxon>
        <taxon>Pezizomycotina</taxon>
        <taxon>Sordariomycetes</taxon>
        <taxon>Hypocreomycetidae</taxon>
        <taxon>Hypocreales</taxon>
        <taxon>Nectriaceae</taxon>
        <taxon>Fusarium</taxon>
        <taxon>Fusarium incarnatum-equiseti species complex</taxon>
    </lineage>
</organism>
<protein>
    <recommendedName>
        <fullName evidence="6">Transcription factor domain-containing protein</fullName>
    </recommendedName>
</protein>
<evidence type="ECO:0000313" key="4">
    <source>
        <dbReference type="EMBL" id="CAG7555003.1"/>
    </source>
</evidence>
<name>A0A8J2IDN0_FUSEQ</name>
<evidence type="ECO:0000256" key="2">
    <source>
        <dbReference type="ARBA" id="ARBA00023163"/>
    </source>
</evidence>
<dbReference type="PANTHER" id="PTHR47840">
    <property type="entry name" value="ZN(II)2CYS6 TRANSCRIPTION FACTOR (EUROFUNG)-RELATED"/>
    <property type="match status" value="1"/>
</dbReference>
<accession>A0A8J2IDN0</accession>
<dbReference type="CDD" id="cd12148">
    <property type="entry name" value="fungal_TF_MHR"/>
    <property type="match status" value="1"/>
</dbReference>
<sequence length="549" mass="62069">MVEMQASIKNLTSQLDQRNAACSADSKSLDQQSEVLITPENSQSQSLKGSSISKYASQSPTAQLDSILGDLIPNRATLERILEYAGGQLHESWMLRPFSTIKIFDTGFPVGSTEKAILFIHESLQSRDVGLVSKCLSWLCLCLSELPKDFRDVDTGLPLCPEELISRLLTQISILYLADCTPACSINSIEALVLQYELFIAIGRPSKAWKCVRTGIDNAMLLGIHTRQSNLYGALWESLWIRDRQSSVILGFPYMVPDNLTLSKTDTDPELDALRRIASISGCISDRDRMRQDTPFSTITRMVEEIRQLKVLIPDERNDSVFAQPITYAILRLFKHTLNTMIHLPYSQFAASDKQFEYTRVEVLESAEGAIRAHQDMRDMQDTPTKCHLYDFLAFNAAVILITDLAAKETPRSTEEEERIWTVITELVSRLRKTSELLESEAAEQAAEVLENLHRACKGIYRGHKFHMQIPLLGKIQINRAMEQHEDVEASTTTVLLETNTYTFRVPDEHLTEKELADDWSAQATLEYEFNYGWRGPLAAGNHKRSVKN</sequence>
<proteinExistence type="predicted"/>